<dbReference type="PROSITE" id="PS50817">
    <property type="entry name" value="INTEIN_N_TER"/>
    <property type="match status" value="1"/>
</dbReference>
<comment type="subunit">
    <text evidence="14">Heterotetramer composed of ParC and ParE.</text>
</comment>
<dbReference type="GO" id="GO:0004519">
    <property type="term" value="F:endonuclease activity"/>
    <property type="evidence" value="ECO:0007669"/>
    <property type="project" value="InterPro"/>
</dbReference>
<protein>
    <recommendedName>
        <fullName evidence="13">DNA gyrase subunit A</fullName>
        <ecNumber evidence="4">5.6.2.2</ecNumber>
    </recommendedName>
</protein>
<dbReference type="SUPFAM" id="SSF51294">
    <property type="entry name" value="Hedgehog/intein (Hint) domain"/>
    <property type="match status" value="1"/>
</dbReference>
<dbReference type="InterPro" id="IPR036844">
    <property type="entry name" value="Hint_dom_sf"/>
</dbReference>
<dbReference type="STRING" id="1797780.A3E45_05215"/>
<keyword evidence="10 15" id="KW-0799">Topoisomerase</keyword>
<dbReference type="InterPro" id="IPR013757">
    <property type="entry name" value="Topo_IIA_A_a_sf"/>
</dbReference>
<evidence type="ECO:0000256" key="11">
    <source>
        <dbReference type="ARBA" id="ARBA00023125"/>
    </source>
</evidence>
<dbReference type="InterPro" id="IPR003586">
    <property type="entry name" value="Hint_dom_C"/>
</dbReference>
<dbReference type="PROSITE" id="PS50818">
    <property type="entry name" value="INTEIN_C_TER"/>
    <property type="match status" value="1"/>
</dbReference>
<evidence type="ECO:0000256" key="9">
    <source>
        <dbReference type="ARBA" id="ARBA00023000"/>
    </source>
</evidence>
<dbReference type="SUPFAM" id="SSF56719">
    <property type="entry name" value="Type II DNA topoisomerase"/>
    <property type="match status" value="2"/>
</dbReference>
<dbReference type="EMBL" id="MFDH01000021">
    <property type="protein sequence ID" value="OGE35607.1"/>
    <property type="molecule type" value="Genomic_DNA"/>
</dbReference>
<dbReference type="Pfam" id="PF14528">
    <property type="entry name" value="LAGLIDADG_3"/>
    <property type="match status" value="1"/>
</dbReference>
<dbReference type="Gene3D" id="3.30.1360.40">
    <property type="match status" value="1"/>
</dbReference>
<dbReference type="FunFam" id="3.30.1360.40:FF:000002">
    <property type="entry name" value="DNA gyrase subunit A"/>
    <property type="match status" value="1"/>
</dbReference>
<dbReference type="NCBIfam" id="TIGR01443">
    <property type="entry name" value="intein_Cterm"/>
    <property type="match status" value="1"/>
</dbReference>
<dbReference type="SMART" id="SM00434">
    <property type="entry name" value="TOP4c"/>
    <property type="match status" value="1"/>
</dbReference>
<dbReference type="Gene3D" id="1.10.268.10">
    <property type="entry name" value="Topoisomerase, domain 3"/>
    <property type="match status" value="1"/>
</dbReference>
<feature type="domain" description="DOD-type homing endonuclease" evidence="16">
    <location>
        <begin position="263"/>
        <end position="405"/>
    </location>
</feature>
<evidence type="ECO:0000256" key="8">
    <source>
        <dbReference type="ARBA" id="ARBA00022840"/>
    </source>
</evidence>
<evidence type="ECO:0000259" key="16">
    <source>
        <dbReference type="PROSITE" id="PS50819"/>
    </source>
</evidence>
<comment type="caution">
    <text evidence="18">The sequence shown here is derived from an EMBL/GenBank/DDBJ whole genome shotgun (WGS) entry which is preliminary data.</text>
</comment>
<dbReference type="Gene3D" id="2.120.10.90">
    <property type="entry name" value="DNA gyrase/topoisomerase IV, subunit A, C-terminal"/>
    <property type="match status" value="1"/>
</dbReference>
<dbReference type="PRINTS" id="PR00379">
    <property type="entry name" value="INTEIN"/>
</dbReference>
<comment type="catalytic activity">
    <reaction evidence="1 15">
        <text>ATP-dependent breakage, passage and rejoining of double-stranded DNA.</text>
        <dbReference type="EC" id="5.6.2.2"/>
    </reaction>
</comment>
<dbReference type="SMART" id="SM00306">
    <property type="entry name" value="HintN"/>
    <property type="match status" value="1"/>
</dbReference>
<comment type="function">
    <text evidence="2">A type II topoisomerase that negatively supercoils closed circular double-stranded (ds) DNA in an ATP-dependent manner to modulate DNA topology and maintain chromosomes in an underwound state. Negative supercoiling favors strand separation, and DNA replication, transcription, recombination and repair, all of which involve strand separation. Also able to catalyze the interconversion of other topological isomers of dsDNA rings, including catenanes and knotted rings. Type II topoisomerases break and join 2 DNA strands simultaneously in an ATP-dependent manner.</text>
</comment>
<dbReference type="GO" id="GO:0009330">
    <property type="term" value="C:DNA topoisomerase type II (double strand cut, ATP-hydrolyzing) complex"/>
    <property type="evidence" value="ECO:0007669"/>
    <property type="project" value="TreeGrafter"/>
</dbReference>
<organism evidence="18 19">
    <name type="scientific">Candidatus Daviesbacteria bacterium RIFCSPHIGHO2_12_FULL_43_11</name>
    <dbReference type="NCBI Taxonomy" id="1797780"/>
    <lineage>
        <taxon>Bacteria</taxon>
        <taxon>Candidatus Daviesiibacteriota</taxon>
    </lineage>
</organism>
<dbReference type="EC" id="5.6.2.2" evidence="4"/>
<dbReference type="Gene3D" id="3.90.199.10">
    <property type="entry name" value="Topoisomerase II, domain 5"/>
    <property type="match status" value="2"/>
</dbReference>
<keyword evidence="5" id="KW-0963">Cytoplasm</keyword>
<accession>A0A1F5K3T9</accession>
<dbReference type="InterPro" id="IPR027434">
    <property type="entry name" value="Homing_endonucl"/>
</dbReference>
<dbReference type="InterPro" id="IPR013760">
    <property type="entry name" value="Topo_IIA-like_dom_sf"/>
</dbReference>
<dbReference type="GO" id="GO:0006265">
    <property type="term" value="P:DNA topological change"/>
    <property type="evidence" value="ECO:0007669"/>
    <property type="project" value="UniProtKB-UniRule"/>
</dbReference>
<evidence type="ECO:0000256" key="4">
    <source>
        <dbReference type="ARBA" id="ARBA00012895"/>
    </source>
</evidence>
<keyword evidence="12 15" id="KW-0413">Isomerase</keyword>
<evidence type="ECO:0000259" key="17">
    <source>
        <dbReference type="PROSITE" id="PS52040"/>
    </source>
</evidence>
<dbReference type="InterPro" id="IPR035516">
    <property type="entry name" value="Gyrase/topoIV_suA_C"/>
</dbReference>
<dbReference type="InterPro" id="IPR003587">
    <property type="entry name" value="Hint_dom_N"/>
</dbReference>
<comment type="similarity">
    <text evidence="3">Belongs to the type II topoisomerase GyrA/ParC subunit family.</text>
</comment>
<dbReference type="CDD" id="cd00187">
    <property type="entry name" value="TOP4c"/>
    <property type="match status" value="1"/>
</dbReference>
<gene>
    <name evidence="18" type="ORF">A3E45_05215</name>
</gene>
<dbReference type="InterPro" id="IPR004042">
    <property type="entry name" value="Intein_endonuc_central"/>
</dbReference>
<dbReference type="PANTHER" id="PTHR43493:SF5">
    <property type="entry name" value="DNA GYRASE SUBUNIT A, CHLOROPLASTIC_MITOCHONDRIAL"/>
    <property type="match status" value="1"/>
</dbReference>
<dbReference type="CDD" id="cd00081">
    <property type="entry name" value="Hint"/>
    <property type="match status" value="1"/>
</dbReference>
<dbReference type="InterPro" id="IPR006142">
    <property type="entry name" value="INTEIN"/>
</dbReference>
<dbReference type="Gene3D" id="3.10.28.10">
    <property type="entry name" value="Homing endonucleases"/>
    <property type="match status" value="1"/>
</dbReference>
<keyword evidence="8" id="KW-0067">ATP-binding</keyword>
<dbReference type="GO" id="GO:0005737">
    <property type="term" value="C:cytoplasm"/>
    <property type="evidence" value="ECO:0007669"/>
    <property type="project" value="TreeGrafter"/>
</dbReference>
<evidence type="ECO:0000256" key="5">
    <source>
        <dbReference type="ARBA" id="ARBA00022490"/>
    </source>
</evidence>
<dbReference type="Pfam" id="PF00521">
    <property type="entry name" value="DNA_topoisoIV"/>
    <property type="match status" value="2"/>
</dbReference>
<dbReference type="InterPro" id="IPR006141">
    <property type="entry name" value="Intein_N"/>
</dbReference>
<feature type="domain" description="Topo IIA-type catalytic" evidence="17">
    <location>
        <begin position="33"/>
        <end position="964"/>
    </location>
</feature>
<dbReference type="GO" id="GO:0005524">
    <property type="term" value="F:ATP binding"/>
    <property type="evidence" value="ECO:0007669"/>
    <property type="project" value="UniProtKB-KW"/>
</dbReference>
<dbReference type="InterPro" id="IPR004860">
    <property type="entry name" value="LAGLIDADG_dom"/>
</dbReference>
<reference evidence="18 19" key="1">
    <citation type="journal article" date="2016" name="Nat. Commun.">
        <title>Thousands of microbial genomes shed light on interconnected biogeochemical processes in an aquifer system.</title>
        <authorList>
            <person name="Anantharaman K."/>
            <person name="Brown C.T."/>
            <person name="Hug L.A."/>
            <person name="Sharon I."/>
            <person name="Castelle C.J."/>
            <person name="Probst A.J."/>
            <person name="Thomas B.C."/>
            <person name="Singh A."/>
            <person name="Wilkins M.J."/>
            <person name="Karaoz U."/>
            <person name="Brodie E.L."/>
            <person name="Williams K.H."/>
            <person name="Hubbard S.S."/>
            <person name="Banfield J.F."/>
        </authorList>
    </citation>
    <scope>NUCLEOTIDE SEQUENCE [LARGE SCALE GENOMIC DNA]</scope>
</reference>
<evidence type="ECO:0000256" key="10">
    <source>
        <dbReference type="ARBA" id="ARBA00023029"/>
    </source>
</evidence>
<keyword evidence="9" id="KW-0651">Protein splicing</keyword>
<evidence type="ECO:0000256" key="7">
    <source>
        <dbReference type="ARBA" id="ARBA00022813"/>
    </source>
</evidence>
<dbReference type="InterPro" id="IPR002205">
    <property type="entry name" value="Topo_IIA_dom_A"/>
</dbReference>
<evidence type="ECO:0000256" key="3">
    <source>
        <dbReference type="ARBA" id="ARBA00008263"/>
    </source>
</evidence>
<evidence type="ECO:0000256" key="2">
    <source>
        <dbReference type="ARBA" id="ARBA00001978"/>
    </source>
</evidence>
<evidence type="ECO:0000256" key="6">
    <source>
        <dbReference type="ARBA" id="ARBA00022741"/>
    </source>
</evidence>
<dbReference type="FunFam" id="2.120.10.90:FF:000005">
    <property type="entry name" value="DNA topoisomerase 4 subunit A"/>
    <property type="match status" value="1"/>
</dbReference>
<evidence type="ECO:0000256" key="12">
    <source>
        <dbReference type="ARBA" id="ARBA00023235"/>
    </source>
</evidence>
<evidence type="ECO:0000313" key="18">
    <source>
        <dbReference type="EMBL" id="OGE35607.1"/>
    </source>
</evidence>
<dbReference type="Pfam" id="PF03989">
    <property type="entry name" value="DNA_gyraseA_C"/>
    <property type="match status" value="6"/>
</dbReference>
<dbReference type="PROSITE" id="PS52040">
    <property type="entry name" value="TOPO_IIA"/>
    <property type="match status" value="1"/>
</dbReference>
<proteinExistence type="inferred from homology"/>
<dbReference type="SUPFAM" id="SSF101904">
    <property type="entry name" value="GyrA/ParC C-terminal domain-like"/>
    <property type="match status" value="1"/>
</dbReference>
<evidence type="ECO:0000313" key="19">
    <source>
        <dbReference type="Proteomes" id="UP000176405"/>
    </source>
</evidence>
<dbReference type="AlphaFoldDB" id="A0A1F5K3T9"/>
<dbReference type="InterPro" id="IPR030934">
    <property type="entry name" value="Intein_C"/>
</dbReference>
<name>A0A1F5K3T9_9BACT</name>
<dbReference type="PANTHER" id="PTHR43493">
    <property type="entry name" value="DNA GYRASE/TOPOISOMERASE SUBUNIT A"/>
    <property type="match status" value="1"/>
</dbReference>
<sequence>MSNIGKVEITPIIDEMKRSYLDYAMSVIVSRALPDVRDGLKPVHRRIVYAMHQQGIHHTSRYQKSAAVVGEVLKNYHPHGDIPVYDAMVRMAQNFSMRYMLVDGQGNFGSVDGDSPAAMRYCVTGDTLVITENGLLPIEEIANQEDIDIQILSKDKMVNRASKWFDSGSHPTLHVTTYKGYEVQGSYNHPLLTLTQDISGKPKFSWKLLEQIEKGDVLVLDRSTESLWPQKPHNLENYYPKPRTGRTRVATLPSTLTEDLAFILGALLSEGSISRDKIEFCNIDEEFVEKFENCWKKTFPDSTLHRFKKTPSSYGKKTYFRLECHFRFTVDFLINLGLAPVRSRSKDIPSTIFRSPKNVVTAFLKAYFEGDGSISSSLKMVELSCCSTSEELLRKMQILLLRFGIDTFRRFDSYRDIWKIYLRGKRNILKFYRQIGFSCQRKNDKLELIILNYKKDNSLFDFIPFISDYVRQQVGHSEFIVKHNFDRYGSLEQNGNQVSAIYLQKTGEDIQPLFEYFLKNDYLFDKVISVDKGEVCPVYSIKVESDCHSFIANGFINHNTEARLSAIADELLRDIHKDTVDFIDNYSGTTQEPVVLPSVIPNLLLNGASGIAVGMATQIPPHNLREVIDALIYTIEHPSKLANSLPTTADSKAVSSKQLADSKFESDATVEDLMQFVKGPDFPTGGSIYDSTEILNAYATGKGRIVMRAKAEIEETKGGRFDIIITELPYQVNKANLVMRIADLHKEKKLDGIADLRDESDRRGMRVVIELKRDAKPQSVLNNLFKHTAMQSVFNVNTVALVDGVPHLLPLKHILEEFITHRQVVVRRRSEFELSEARAREHVLEGLKIAVDNIDAVIETIKKSKDADEAKTNLMAKFKLSEIQSQAILDMQLRRLAALERQKIEDELKMVRELIAYLEDLLAHPEKILKVIKDELLKIKEKYGDERKTRVYKQKVGEFSEEDLIADEATIVTITENGYIKRQQPGTFRMQNRGGKGVSGITTKEEDAVAHIFYTKTLDNILFFTDKGRVFQLKVWEIPEASRIAKGQAIVNLINTEQGEKITAILTIRKKDPAKYLFMCTWQGNIKKTLIEEYASIRKNGLISIKLDSGDTLGWVMPTSGEDDLIIVSQGGQSIRFAEKDVRPTHRDTSGVRGIKLGKGDSVVSLNKITDPKTDQLLVVMANGLGKKTLVSGWSKQGRGGMGVKAAQVTPKTGPIVTAKLASKESNTLVMTSNKGQLIKLDLKDVPTLQRQTQGVILMRMREGENVVAATLVASKDKEP</sequence>
<dbReference type="SUPFAM" id="SSF55608">
    <property type="entry name" value="Homing endonucleases"/>
    <property type="match status" value="1"/>
</dbReference>
<dbReference type="GO" id="GO:0016539">
    <property type="term" value="P:intein-mediated protein splicing"/>
    <property type="evidence" value="ECO:0007669"/>
    <property type="project" value="InterPro"/>
</dbReference>
<feature type="active site" description="O-(5'-phospho-DNA)-tyrosine intermediate" evidence="15">
    <location>
        <position position="121"/>
    </location>
</feature>
<evidence type="ECO:0000256" key="15">
    <source>
        <dbReference type="PROSITE-ProRule" id="PRU01384"/>
    </source>
</evidence>
<dbReference type="InterPro" id="IPR050220">
    <property type="entry name" value="Type_II_DNA_Topoisomerases"/>
</dbReference>
<evidence type="ECO:0000256" key="13">
    <source>
        <dbReference type="ARBA" id="ARBA00026190"/>
    </source>
</evidence>
<dbReference type="SMART" id="SM00305">
    <property type="entry name" value="HintC"/>
    <property type="match status" value="1"/>
</dbReference>
<keyword evidence="7" id="KW-0068">Autocatalytic cleavage</keyword>
<dbReference type="GO" id="GO:0003918">
    <property type="term" value="F:DNA topoisomerase type II (double strand cut, ATP-hydrolyzing) activity"/>
    <property type="evidence" value="ECO:0007669"/>
    <property type="project" value="UniProtKB-EC"/>
</dbReference>
<dbReference type="InterPro" id="IPR006691">
    <property type="entry name" value="GyrA/parC_rep"/>
</dbReference>
<keyword evidence="6" id="KW-0547">Nucleotide-binding</keyword>
<evidence type="ECO:0000256" key="1">
    <source>
        <dbReference type="ARBA" id="ARBA00000185"/>
    </source>
</evidence>
<dbReference type="InterPro" id="IPR013758">
    <property type="entry name" value="Topo_IIA_A/C_ab"/>
</dbReference>
<dbReference type="PROSITE" id="PS50819">
    <property type="entry name" value="INTEIN_ENDONUCLEASE"/>
    <property type="match status" value="1"/>
</dbReference>
<dbReference type="Proteomes" id="UP000176405">
    <property type="component" value="Unassembled WGS sequence"/>
</dbReference>
<keyword evidence="11 15" id="KW-0238">DNA-binding</keyword>
<evidence type="ECO:0000256" key="14">
    <source>
        <dbReference type="ARBA" id="ARBA00063644"/>
    </source>
</evidence>
<dbReference type="GO" id="GO:0003677">
    <property type="term" value="F:DNA binding"/>
    <property type="evidence" value="ECO:0007669"/>
    <property type="project" value="UniProtKB-UniRule"/>
</dbReference>
<dbReference type="Pfam" id="PF14890">
    <property type="entry name" value="Intein_splicing"/>
    <property type="match status" value="1"/>
</dbReference>
<dbReference type="Gene3D" id="2.170.16.10">
    <property type="entry name" value="Hedgehog/Intein (Hint) domain"/>
    <property type="match status" value="2"/>
</dbReference>
<dbReference type="NCBIfam" id="TIGR01445">
    <property type="entry name" value="intein_Nterm"/>
    <property type="match status" value="1"/>
</dbReference>
<dbReference type="FunFam" id="1.10.268.10:FF:000001">
    <property type="entry name" value="DNA gyrase subunit A"/>
    <property type="match status" value="1"/>
</dbReference>